<dbReference type="InterPro" id="IPR009057">
    <property type="entry name" value="Homeodomain-like_sf"/>
</dbReference>
<dbReference type="GO" id="GO:0000976">
    <property type="term" value="F:transcription cis-regulatory region binding"/>
    <property type="evidence" value="ECO:0007669"/>
    <property type="project" value="TreeGrafter"/>
</dbReference>
<dbReference type="InterPro" id="IPR049484">
    <property type="entry name" value="Rv0078-like_C"/>
</dbReference>
<keyword evidence="2 4" id="KW-0238">DNA-binding</keyword>
<dbReference type="InterPro" id="IPR001647">
    <property type="entry name" value="HTH_TetR"/>
</dbReference>
<dbReference type="GO" id="GO:0003700">
    <property type="term" value="F:DNA-binding transcription factor activity"/>
    <property type="evidence" value="ECO:0007669"/>
    <property type="project" value="TreeGrafter"/>
</dbReference>
<evidence type="ECO:0000259" key="6">
    <source>
        <dbReference type="PROSITE" id="PS50977"/>
    </source>
</evidence>
<evidence type="ECO:0000256" key="3">
    <source>
        <dbReference type="ARBA" id="ARBA00023163"/>
    </source>
</evidence>
<evidence type="ECO:0000313" key="7">
    <source>
        <dbReference type="EMBL" id="TVZ02573.1"/>
    </source>
</evidence>
<feature type="DNA-binding region" description="H-T-H motif" evidence="4">
    <location>
        <begin position="49"/>
        <end position="68"/>
    </location>
</feature>
<sequence length="213" mass="22608">MPSPTSAGTQAAGRPQARRTQADRSAATRNALVAAARGLFAVQGFAEVSNDAIVAAAGVTRGALYHQFEDKTALFDAVLDAVEADIARRLTDAVAGAGITDPVEAMRYVIRTWLDICVEPEIHRIALIDGPSVVGWAHWREVCQRHVFGLAQALLLGGIELGRIRPQPVRPLAHILMGASDEAALYVAEAADRAQARAEMIRVLDGLIDGVAA</sequence>
<feature type="domain" description="HTH tetR-type" evidence="6">
    <location>
        <begin position="26"/>
        <end position="86"/>
    </location>
</feature>
<evidence type="ECO:0000256" key="2">
    <source>
        <dbReference type="ARBA" id="ARBA00023125"/>
    </source>
</evidence>
<name>A0A6P2BZG7_9ACTN</name>
<evidence type="ECO:0000256" key="1">
    <source>
        <dbReference type="ARBA" id="ARBA00023015"/>
    </source>
</evidence>
<dbReference type="SUPFAM" id="SSF46689">
    <property type="entry name" value="Homeodomain-like"/>
    <property type="match status" value="1"/>
</dbReference>
<organism evidence="7 8">
    <name type="scientific">Trebonia kvetii</name>
    <dbReference type="NCBI Taxonomy" id="2480626"/>
    <lineage>
        <taxon>Bacteria</taxon>
        <taxon>Bacillati</taxon>
        <taxon>Actinomycetota</taxon>
        <taxon>Actinomycetes</taxon>
        <taxon>Streptosporangiales</taxon>
        <taxon>Treboniaceae</taxon>
        <taxon>Trebonia</taxon>
    </lineage>
</organism>
<dbReference type="RefSeq" id="WP_145857714.1">
    <property type="nucleotide sequence ID" value="NZ_RPFW01000005.1"/>
</dbReference>
<dbReference type="AlphaFoldDB" id="A0A6P2BZG7"/>
<dbReference type="EMBL" id="RPFW01000005">
    <property type="protein sequence ID" value="TVZ02573.1"/>
    <property type="molecule type" value="Genomic_DNA"/>
</dbReference>
<dbReference type="OrthoDB" id="9805134at2"/>
<dbReference type="PANTHER" id="PTHR30055:SF234">
    <property type="entry name" value="HTH-TYPE TRANSCRIPTIONAL REGULATOR BETI"/>
    <property type="match status" value="1"/>
</dbReference>
<dbReference type="InterPro" id="IPR036271">
    <property type="entry name" value="Tet_transcr_reg_TetR-rel_C_sf"/>
</dbReference>
<feature type="region of interest" description="Disordered" evidence="5">
    <location>
        <begin position="1"/>
        <end position="24"/>
    </location>
</feature>
<dbReference type="PRINTS" id="PR00455">
    <property type="entry name" value="HTHTETR"/>
</dbReference>
<dbReference type="Gene3D" id="1.10.357.10">
    <property type="entry name" value="Tetracycline Repressor, domain 2"/>
    <property type="match status" value="1"/>
</dbReference>
<gene>
    <name evidence="7" type="ORF">EAS64_27750</name>
</gene>
<dbReference type="InterPro" id="IPR050109">
    <property type="entry name" value="HTH-type_TetR-like_transc_reg"/>
</dbReference>
<dbReference type="PANTHER" id="PTHR30055">
    <property type="entry name" value="HTH-TYPE TRANSCRIPTIONAL REGULATOR RUTR"/>
    <property type="match status" value="1"/>
</dbReference>
<dbReference type="Pfam" id="PF21351">
    <property type="entry name" value="TetR_C_41"/>
    <property type="match status" value="1"/>
</dbReference>
<dbReference type="PROSITE" id="PS50977">
    <property type="entry name" value="HTH_TETR_2"/>
    <property type="match status" value="1"/>
</dbReference>
<dbReference type="Proteomes" id="UP000460272">
    <property type="component" value="Unassembled WGS sequence"/>
</dbReference>
<keyword evidence="3" id="KW-0804">Transcription</keyword>
<dbReference type="SUPFAM" id="SSF48498">
    <property type="entry name" value="Tetracyclin repressor-like, C-terminal domain"/>
    <property type="match status" value="1"/>
</dbReference>
<protein>
    <submittedName>
        <fullName evidence="7">TetR/AcrR family transcriptional regulator</fullName>
    </submittedName>
</protein>
<dbReference type="Pfam" id="PF00440">
    <property type="entry name" value="TetR_N"/>
    <property type="match status" value="1"/>
</dbReference>
<evidence type="ECO:0000256" key="5">
    <source>
        <dbReference type="SAM" id="MobiDB-lite"/>
    </source>
</evidence>
<evidence type="ECO:0000256" key="4">
    <source>
        <dbReference type="PROSITE-ProRule" id="PRU00335"/>
    </source>
</evidence>
<comment type="caution">
    <text evidence="7">The sequence shown here is derived from an EMBL/GenBank/DDBJ whole genome shotgun (WGS) entry which is preliminary data.</text>
</comment>
<proteinExistence type="predicted"/>
<keyword evidence="1" id="KW-0805">Transcription regulation</keyword>
<evidence type="ECO:0000313" key="8">
    <source>
        <dbReference type="Proteomes" id="UP000460272"/>
    </source>
</evidence>
<reference evidence="7 8" key="1">
    <citation type="submission" date="2018-11" db="EMBL/GenBank/DDBJ databases">
        <title>Trebonia kvetii gen.nov., sp.nov., a novel acidophilic actinobacterium, and proposal of the new actinobacterial family Treboniaceae fam. nov.</title>
        <authorList>
            <person name="Rapoport D."/>
            <person name="Sagova-Mareckova M."/>
            <person name="Sedlacek I."/>
            <person name="Provaznik J."/>
            <person name="Kralova S."/>
            <person name="Pavlinic D."/>
            <person name="Benes V."/>
            <person name="Kopecky J."/>
        </authorList>
    </citation>
    <scope>NUCLEOTIDE SEQUENCE [LARGE SCALE GENOMIC DNA]</scope>
    <source>
        <strain evidence="7 8">15Tr583</strain>
    </source>
</reference>
<keyword evidence="8" id="KW-1185">Reference proteome</keyword>
<accession>A0A6P2BZG7</accession>